<accession>D3B916</accession>
<dbReference type="GeneID" id="31360446"/>
<name>D3B916_HETP5</name>
<evidence type="ECO:0000313" key="2">
    <source>
        <dbReference type="Proteomes" id="UP000001396"/>
    </source>
</evidence>
<dbReference type="PANTHER" id="PTHR32488">
    <property type="entry name" value="UPF0746 PROTEIN DDB_G0280785-RELATED"/>
    <property type="match status" value="1"/>
</dbReference>
<dbReference type="OMA" id="EIIQFIH"/>
<dbReference type="InParanoid" id="D3B916"/>
<dbReference type="RefSeq" id="XP_020434172.1">
    <property type="nucleotide sequence ID" value="XM_020575856.1"/>
</dbReference>
<keyword evidence="2" id="KW-1185">Reference proteome</keyword>
<dbReference type="EMBL" id="ADBJ01000021">
    <property type="protein sequence ID" value="EFA82055.1"/>
    <property type="molecule type" value="Genomic_DNA"/>
</dbReference>
<reference evidence="1 2" key="1">
    <citation type="journal article" date="2011" name="Genome Res.">
        <title>Phylogeny-wide analysis of social amoeba genomes highlights ancient origins for complex intercellular communication.</title>
        <authorList>
            <person name="Heidel A.J."/>
            <person name="Lawal H.M."/>
            <person name="Felder M."/>
            <person name="Schilde C."/>
            <person name="Helps N.R."/>
            <person name="Tunggal B."/>
            <person name="Rivero F."/>
            <person name="John U."/>
            <person name="Schleicher M."/>
            <person name="Eichinger L."/>
            <person name="Platzer M."/>
            <person name="Noegel A.A."/>
            <person name="Schaap P."/>
            <person name="Gloeckner G."/>
        </authorList>
    </citation>
    <scope>NUCLEOTIDE SEQUENCE [LARGE SCALE GENOMIC DNA]</scope>
    <source>
        <strain evidence="2">ATCC 26659 / Pp 5 / PN500</strain>
    </source>
</reference>
<protein>
    <submittedName>
        <fullName evidence="1">Uncharacterized protein</fullName>
    </submittedName>
</protein>
<gene>
    <name evidence="1" type="ORF">PPL_04960</name>
</gene>
<sequence>MSDINDQIYNRDIDNNISIINEKETIKSKFSRGENGFWLVWSNRYILKSIFNQVFSIAKSDSKRYYEIFNVHWMLSNGYHRLLREKVLRHEYLLLRTLQQTNTVRLLFKYFHDNTPDNQRFYQALLVNYGDQFIYEMQFESSRLVSLAPPVFLETVMNYRAAIDQQPLVKLPKEIFRLLVDAGNVESAIVLSTKYREYYSCFDIKLLEKAYYTDTDAFKLALKYLMLEFRPTSEQYKSITKRFYYPTITIDELRYLYEYDLLDISNLSRTLINFGFLSIRKQTGTTIVYQFQLLYEFIKLTGYKYQQQQQQQQQCHGSVVVNEQSTNQDSHSEQRLATILKEIDEISLVEEDYIQTLETVGVDNVSFSKLWKLLLSIFVVNEEDLMFYAMKFNDISLVMPSLINRRIADHRNIVKYMNLELLQYLITISSSYDIDYFYFDRIIVGAMSSKQKKEFLDHLWDSHFLWYEREKSAKNIFEAVLNYGELDLIRHSFQLWQKSGIKTQMVYYDPKSLEILRYLESVEIVKRECHSKPTDLPYDILYHILGNNYKFDHNTWFSFKTLYDDQMFHHLKYCWENHCYGKSVGGSGSGDRVHYTKKNCNLFMSTSVRNLDDLCVQEIAKDGCIATITMFMDTYFPTSEHSSKRHFLAILLANAISRDHLHIIKLIKDKYGYVLSLVGKNDPNPIEKIGIVRQVLKLLLRNVMFFNYIMKNIPSLQPKNKEIVEAAEKDISALVFLSKSYPNIELTKSQLNTLKKFGYTNTPKTTSKNKYQKK</sequence>
<organism evidence="1 2">
    <name type="scientific">Heterostelium pallidum (strain ATCC 26659 / Pp 5 / PN500)</name>
    <name type="common">Cellular slime mold</name>
    <name type="synonym">Polysphondylium pallidum</name>
    <dbReference type="NCBI Taxonomy" id="670386"/>
    <lineage>
        <taxon>Eukaryota</taxon>
        <taxon>Amoebozoa</taxon>
        <taxon>Evosea</taxon>
        <taxon>Eumycetozoa</taxon>
        <taxon>Dictyostelia</taxon>
        <taxon>Acytosteliales</taxon>
        <taxon>Acytosteliaceae</taxon>
        <taxon>Heterostelium</taxon>
    </lineage>
</organism>
<dbReference type="AlphaFoldDB" id="D3B916"/>
<proteinExistence type="predicted"/>
<evidence type="ECO:0000313" key="1">
    <source>
        <dbReference type="EMBL" id="EFA82055.1"/>
    </source>
</evidence>
<dbReference type="PANTHER" id="PTHR32488:SF76">
    <property type="entry name" value="ANKYRIN REPEAT-CONTAINING PROTEIN-RELATED"/>
    <property type="match status" value="1"/>
</dbReference>
<comment type="caution">
    <text evidence="1">The sequence shown here is derived from an EMBL/GenBank/DDBJ whole genome shotgun (WGS) entry which is preliminary data.</text>
</comment>
<dbReference type="Proteomes" id="UP000001396">
    <property type="component" value="Unassembled WGS sequence"/>
</dbReference>
<dbReference type="InterPro" id="IPR051904">
    <property type="entry name" value="UPF0746_actin_org"/>
</dbReference>